<gene>
    <name evidence="2" type="ORF">PH586_01960</name>
</gene>
<dbReference type="RefSeq" id="WP_271346088.1">
    <property type="nucleotide sequence ID" value="NZ_JAQJZJ010000001.1"/>
</dbReference>
<dbReference type="EMBL" id="JAQJZJ010000001">
    <property type="protein sequence ID" value="MDA7085153.1"/>
    <property type="molecule type" value="Genomic_DNA"/>
</dbReference>
<evidence type="ECO:0000313" key="3">
    <source>
        <dbReference type="Proteomes" id="UP001212042"/>
    </source>
</evidence>
<dbReference type="Proteomes" id="UP001212042">
    <property type="component" value="Unassembled WGS sequence"/>
</dbReference>
<name>A0ABT4X9T6_9PSED</name>
<evidence type="ECO:0000313" key="2">
    <source>
        <dbReference type="EMBL" id="MDA7085153.1"/>
    </source>
</evidence>
<evidence type="ECO:0000256" key="1">
    <source>
        <dbReference type="SAM" id="SignalP"/>
    </source>
</evidence>
<comment type="caution">
    <text evidence="2">The sequence shown here is derived from an EMBL/GenBank/DDBJ whole genome shotgun (WGS) entry which is preliminary data.</text>
</comment>
<organism evidence="2 3">
    <name type="scientific">Pseudomonas aestuarii</name>
    <dbReference type="NCBI Taxonomy" id="3018340"/>
    <lineage>
        <taxon>Bacteria</taxon>
        <taxon>Pseudomonadati</taxon>
        <taxon>Pseudomonadota</taxon>
        <taxon>Gammaproteobacteria</taxon>
        <taxon>Pseudomonadales</taxon>
        <taxon>Pseudomonadaceae</taxon>
        <taxon>Pseudomonas</taxon>
    </lineage>
</organism>
<feature type="signal peptide" evidence="1">
    <location>
        <begin position="1"/>
        <end position="20"/>
    </location>
</feature>
<reference evidence="2 3" key="1">
    <citation type="submission" date="2023-01" db="EMBL/GenBank/DDBJ databases">
        <title>Pseudomonas SA3-5T sp. nov., isolated from tidal flat sediment.</title>
        <authorList>
            <person name="Kim H.S."/>
            <person name="Kim J.-S."/>
            <person name="Suh M.K."/>
            <person name="Eom M.K."/>
            <person name="Lee J.-S."/>
        </authorList>
    </citation>
    <scope>NUCLEOTIDE SEQUENCE [LARGE SCALE GENOMIC DNA]</scope>
    <source>
        <strain evidence="2 3">SA3-5</strain>
    </source>
</reference>
<proteinExistence type="predicted"/>
<keyword evidence="1" id="KW-0732">Signal</keyword>
<feature type="chain" id="PRO_5046664443" evidence="1">
    <location>
        <begin position="21"/>
        <end position="141"/>
    </location>
</feature>
<protein>
    <submittedName>
        <fullName evidence="2">Uncharacterized protein</fullName>
    </submittedName>
</protein>
<accession>A0ABT4X9T6</accession>
<keyword evidence="3" id="KW-1185">Reference proteome</keyword>
<sequence length="141" mass="14258">MKKLVLGSVALMALAGNAIAADQTITAAGTTEYSPVSVTVDYTVDADAANRLFVKNEFTFTLSAKVVATADEDADGRYMSVGAVNTAGRNAFTGNSDGGSVSACGDALTAEEAKVADALTTHLAAQFSLDDPSGCVENAAI</sequence>